<reference evidence="1 2" key="1">
    <citation type="submission" date="2019-05" db="EMBL/GenBank/DDBJ databases">
        <title>Another draft genome of Portunus trituberculatus and its Hox gene families provides insights of decapod evolution.</title>
        <authorList>
            <person name="Jeong J.-H."/>
            <person name="Song I."/>
            <person name="Kim S."/>
            <person name="Choi T."/>
            <person name="Kim D."/>
            <person name="Ryu S."/>
            <person name="Kim W."/>
        </authorList>
    </citation>
    <scope>NUCLEOTIDE SEQUENCE [LARGE SCALE GENOMIC DNA]</scope>
    <source>
        <tissue evidence="1">Muscle</tissue>
    </source>
</reference>
<protein>
    <submittedName>
        <fullName evidence="1">Uncharacterized protein</fullName>
    </submittedName>
</protein>
<accession>A0A5B7GF66</accession>
<dbReference type="EMBL" id="VSRR010015848">
    <property type="protein sequence ID" value="MPC58621.1"/>
    <property type="molecule type" value="Genomic_DNA"/>
</dbReference>
<dbReference type="Proteomes" id="UP000324222">
    <property type="component" value="Unassembled WGS sequence"/>
</dbReference>
<organism evidence="1 2">
    <name type="scientific">Portunus trituberculatus</name>
    <name type="common">Swimming crab</name>
    <name type="synonym">Neptunus trituberculatus</name>
    <dbReference type="NCBI Taxonomy" id="210409"/>
    <lineage>
        <taxon>Eukaryota</taxon>
        <taxon>Metazoa</taxon>
        <taxon>Ecdysozoa</taxon>
        <taxon>Arthropoda</taxon>
        <taxon>Crustacea</taxon>
        <taxon>Multicrustacea</taxon>
        <taxon>Malacostraca</taxon>
        <taxon>Eumalacostraca</taxon>
        <taxon>Eucarida</taxon>
        <taxon>Decapoda</taxon>
        <taxon>Pleocyemata</taxon>
        <taxon>Brachyura</taxon>
        <taxon>Eubrachyura</taxon>
        <taxon>Portunoidea</taxon>
        <taxon>Portunidae</taxon>
        <taxon>Portuninae</taxon>
        <taxon>Portunus</taxon>
    </lineage>
</organism>
<evidence type="ECO:0000313" key="2">
    <source>
        <dbReference type="Proteomes" id="UP000324222"/>
    </source>
</evidence>
<gene>
    <name evidence="1" type="ORF">E2C01_052628</name>
</gene>
<comment type="caution">
    <text evidence="1">The sequence shown here is derived from an EMBL/GenBank/DDBJ whole genome shotgun (WGS) entry which is preliminary data.</text>
</comment>
<sequence length="112" mass="12695">MIDPIPPLPLSSTLSFLTSSFSFYTPPIIYHFVSLVIMTSQFPANHSPQDSLKLPPRLFIGVVEVESRRNGPPRISKCSGLSSGRVSKATWMIYVRLDHFIDIRKGMWRSED</sequence>
<proteinExistence type="predicted"/>
<dbReference type="AlphaFoldDB" id="A0A5B7GF66"/>
<keyword evidence="2" id="KW-1185">Reference proteome</keyword>
<evidence type="ECO:0000313" key="1">
    <source>
        <dbReference type="EMBL" id="MPC58621.1"/>
    </source>
</evidence>
<name>A0A5B7GF66_PORTR</name>